<reference evidence="1 2" key="1">
    <citation type="journal article" date="2013" name="Genome Announc.">
        <title>Draft Genome Sequence of the Cellulolytic, Mesophilic, Anaerobic Bacterium Clostridium termitidis Strain CT1112 (DSM 5398).</title>
        <authorList>
            <person name="Lal S."/>
            <person name="Ramachandran U."/>
            <person name="Zhang X."/>
            <person name="Munir R."/>
            <person name="Sparling R."/>
            <person name="Levin D.B."/>
        </authorList>
    </citation>
    <scope>NUCLEOTIDE SEQUENCE [LARGE SCALE GENOMIC DNA]</scope>
    <source>
        <strain evidence="1 2">CT1112</strain>
    </source>
</reference>
<gene>
    <name evidence="1" type="ORF">CTER_2397</name>
</gene>
<dbReference type="EMBL" id="AORV01000035">
    <property type="protein sequence ID" value="EMS71598.1"/>
    <property type="molecule type" value="Genomic_DNA"/>
</dbReference>
<dbReference type="PATRIC" id="fig|1195236.3.peg.2709"/>
<sequence>MTFVPEIEGTLRKHMVKIPEVINRVSGINIFGKNIKSLMFTTDVAIIKNCNANAVIAVYPFTPQPVITHSIISASDIPVFCGVGGGTTTGKRVINIAMDAEFQGAIGVVVNAPTKNELIKALYSKIDIPIVVTVTSENTDIQARLDAGAEILNVSCAARTPEVVRAIRKKFPQVPIIATGGPTSESILETIEAGANTITYTPPSSAELFKHLMNKYREEL</sequence>
<evidence type="ECO:0000313" key="2">
    <source>
        <dbReference type="Proteomes" id="UP000014155"/>
    </source>
</evidence>
<dbReference type="eggNOG" id="COG1304">
    <property type="taxonomic scope" value="Bacteria"/>
</dbReference>
<dbReference type="STRING" id="1195236.CTER_2397"/>
<comment type="caution">
    <text evidence="1">The sequence shown here is derived from an EMBL/GenBank/DDBJ whole genome shotgun (WGS) entry which is preliminary data.</text>
</comment>
<proteinExistence type="predicted"/>
<dbReference type="InterPro" id="IPR013785">
    <property type="entry name" value="Aldolase_TIM"/>
</dbReference>
<dbReference type="RefSeq" id="WP_004625933.1">
    <property type="nucleotide sequence ID" value="NZ_AORV01000035.1"/>
</dbReference>
<evidence type="ECO:0000313" key="1">
    <source>
        <dbReference type="EMBL" id="EMS71598.1"/>
    </source>
</evidence>
<keyword evidence="2" id="KW-1185">Reference proteome</keyword>
<organism evidence="1 2">
    <name type="scientific">Ruminiclostridium cellobioparum subsp. termitidis CT1112</name>
    <dbReference type="NCBI Taxonomy" id="1195236"/>
    <lineage>
        <taxon>Bacteria</taxon>
        <taxon>Bacillati</taxon>
        <taxon>Bacillota</taxon>
        <taxon>Clostridia</taxon>
        <taxon>Eubacteriales</taxon>
        <taxon>Oscillospiraceae</taxon>
        <taxon>Ruminiclostridium</taxon>
    </lineage>
</organism>
<protein>
    <recommendedName>
        <fullName evidence="3">Hydrolase</fullName>
    </recommendedName>
</protein>
<accession>S0FSU6</accession>
<evidence type="ECO:0008006" key="3">
    <source>
        <dbReference type="Google" id="ProtNLM"/>
    </source>
</evidence>
<dbReference type="Gene3D" id="3.20.20.70">
    <property type="entry name" value="Aldolase class I"/>
    <property type="match status" value="1"/>
</dbReference>
<dbReference type="SUPFAM" id="SSF51412">
    <property type="entry name" value="Inosine monophosphate dehydrogenase (IMPDH)"/>
    <property type="match status" value="1"/>
</dbReference>
<name>S0FSU6_RUMCE</name>
<dbReference type="AlphaFoldDB" id="S0FSU6"/>
<dbReference type="Proteomes" id="UP000014155">
    <property type="component" value="Unassembled WGS sequence"/>
</dbReference>